<dbReference type="EMBL" id="PVWQ01000010">
    <property type="protein sequence ID" value="RDW70899.1"/>
    <property type="molecule type" value="Genomic_DNA"/>
</dbReference>
<dbReference type="OrthoDB" id="3886346at2759"/>
<name>A0A3D8RA22_9EURO</name>
<feature type="compositionally biased region" description="Polar residues" evidence="1">
    <location>
        <begin position="58"/>
        <end position="69"/>
    </location>
</feature>
<dbReference type="AlphaFoldDB" id="A0A3D8RA22"/>
<evidence type="ECO:0000313" key="3">
    <source>
        <dbReference type="Proteomes" id="UP000256690"/>
    </source>
</evidence>
<sequence>MPTHMDALGAFTYLADNLPSWISRLADLTAHTSAKHAEFADAYKKHSTPSKPRRRRNSSVCSIQTDSLTGSRSRSRSHSKGVKRRRGSDDGSPDSRDADGAAIVSTRHSLIIHYDGYTQKTLEEMVRNIGTARNNLRKGKIAQIPLGLGAGRRSLQPRSAARALLPAVDSDIPEGDLLASIRATRNRGPPTPQVAARQSPFDLADKNLELAHSFCETAAYHFLRAGGCASELESVKQRFTVLLKLATEEVQRLQEEKKEQAGKEGMVGKEAEPKDTATVTVTETTVSLKRPASSEGPIEVDDEQASVESIDLTAFRVGRFRR</sequence>
<gene>
    <name evidence="2" type="ORF">DSM5745_08410</name>
</gene>
<proteinExistence type="predicted"/>
<dbReference type="RefSeq" id="XP_026601430.1">
    <property type="nucleotide sequence ID" value="XM_026750426.1"/>
</dbReference>
<feature type="region of interest" description="Disordered" evidence="1">
    <location>
        <begin position="41"/>
        <end position="102"/>
    </location>
</feature>
<feature type="compositionally biased region" description="Basic residues" evidence="1">
    <location>
        <begin position="45"/>
        <end position="57"/>
    </location>
</feature>
<feature type="region of interest" description="Disordered" evidence="1">
    <location>
        <begin position="256"/>
        <end position="303"/>
    </location>
</feature>
<reference evidence="2 3" key="1">
    <citation type="journal article" date="2018" name="IMA Fungus">
        <title>IMA Genome-F 9: Draft genome sequence of Annulohypoxylon stygium, Aspergillus mulundensis, Berkeleyomyces basicola (syn. Thielaviopsis basicola), Ceratocystis smalleyi, two Cercospora beticola strains, Coleophoma cylindrospora, Fusarium fracticaudum, Phialophora cf. hyalina, and Morchella septimelata.</title>
        <authorList>
            <person name="Wingfield B.D."/>
            <person name="Bills G.F."/>
            <person name="Dong Y."/>
            <person name="Huang W."/>
            <person name="Nel W.J."/>
            <person name="Swalarsk-Parry B.S."/>
            <person name="Vaghefi N."/>
            <person name="Wilken P.M."/>
            <person name="An Z."/>
            <person name="de Beer Z.W."/>
            <person name="De Vos L."/>
            <person name="Chen L."/>
            <person name="Duong T.A."/>
            <person name="Gao Y."/>
            <person name="Hammerbacher A."/>
            <person name="Kikkert J.R."/>
            <person name="Li Y."/>
            <person name="Li H."/>
            <person name="Li K."/>
            <person name="Li Q."/>
            <person name="Liu X."/>
            <person name="Ma X."/>
            <person name="Naidoo K."/>
            <person name="Pethybridge S.J."/>
            <person name="Sun J."/>
            <person name="Steenkamp E.T."/>
            <person name="van der Nest M.A."/>
            <person name="van Wyk S."/>
            <person name="Wingfield M.J."/>
            <person name="Xiong C."/>
            <person name="Yue Q."/>
            <person name="Zhang X."/>
        </authorList>
    </citation>
    <scope>NUCLEOTIDE SEQUENCE [LARGE SCALE GENOMIC DNA]</scope>
    <source>
        <strain evidence="2 3">DSM 5745</strain>
    </source>
</reference>
<dbReference type="STRING" id="1810919.A0A3D8RA22"/>
<keyword evidence="3" id="KW-1185">Reference proteome</keyword>
<accession>A0A3D8RA22</accession>
<feature type="compositionally biased region" description="Basic and acidic residues" evidence="1">
    <location>
        <begin position="87"/>
        <end position="99"/>
    </location>
</feature>
<comment type="caution">
    <text evidence="2">The sequence shown here is derived from an EMBL/GenBank/DDBJ whole genome shotgun (WGS) entry which is preliminary data.</text>
</comment>
<evidence type="ECO:0000313" key="2">
    <source>
        <dbReference type="EMBL" id="RDW70899.1"/>
    </source>
</evidence>
<dbReference type="GeneID" id="38118780"/>
<feature type="compositionally biased region" description="Basic residues" evidence="1">
    <location>
        <begin position="73"/>
        <end position="86"/>
    </location>
</feature>
<organism evidence="2 3">
    <name type="scientific">Aspergillus mulundensis</name>
    <dbReference type="NCBI Taxonomy" id="1810919"/>
    <lineage>
        <taxon>Eukaryota</taxon>
        <taxon>Fungi</taxon>
        <taxon>Dikarya</taxon>
        <taxon>Ascomycota</taxon>
        <taxon>Pezizomycotina</taxon>
        <taxon>Eurotiomycetes</taxon>
        <taxon>Eurotiomycetidae</taxon>
        <taxon>Eurotiales</taxon>
        <taxon>Aspergillaceae</taxon>
        <taxon>Aspergillus</taxon>
        <taxon>Aspergillus subgen. Nidulantes</taxon>
    </lineage>
</organism>
<feature type="compositionally biased region" description="Basic and acidic residues" evidence="1">
    <location>
        <begin position="256"/>
        <end position="275"/>
    </location>
</feature>
<protein>
    <submittedName>
        <fullName evidence="2">Uncharacterized protein</fullName>
    </submittedName>
</protein>
<feature type="compositionally biased region" description="Low complexity" evidence="1">
    <location>
        <begin position="276"/>
        <end position="286"/>
    </location>
</feature>
<evidence type="ECO:0000256" key="1">
    <source>
        <dbReference type="SAM" id="MobiDB-lite"/>
    </source>
</evidence>
<dbReference type="Proteomes" id="UP000256690">
    <property type="component" value="Unassembled WGS sequence"/>
</dbReference>